<evidence type="ECO:0000256" key="1">
    <source>
        <dbReference type="ARBA" id="ARBA00011069"/>
    </source>
</evidence>
<name>A0AAN6GAT7_9BASI</name>
<comment type="caution">
    <text evidence="3">The sequence shown here is derived from an EMBL/GenBank/DDBJ whole genome shotgun (WGS) entry which is preliminary data.</text>
</comment>
<dbReference type="InterPro" id="IPR051112">
    <property type="entry name" value="CWC26_splicing_factor"/>
</dbReference>
<feature type="region of interest" description="Disordered" evidence="2">
    <location>
        <begin position="26"/>
        <end position="281"/>
    </location>
</feature>
<dbReference type="EMBL" id="JAPDMQ010000201">
    <property type="protein sequence ID" value="KAK0530896.1"/>
    <property type="molecule type" value="Genomic_DNA"/>
</dbReference>
<feature type="compositionally biased region" description="Basic and acidic residues" evidence="2">
    <location>
        <begin position="165"/>
        <end position="195"/>
    </location>
</feature>
<feature type="compositionally biased region" description="Basic and acidic residues" evidence="2">
    <location>
        <begin position="202"/>
        <end position="217"/>
    </location>
</feature>
<dbReference type="Pfam" id="PF09736">
    <property type="entry name" value="Bud13"/>
    <property type="match status" value="1"/>
</dbReference>
<proteinExistence type="inferred from homology"/>
<feature type="compositionally biased region" description="Basic and acidic residues" evidence="2">
    <location>
        <begin position="224"/>
        <end position="242"/>
    </location>
</feature>
<dbReference type="GO" id="GO:0000398">
    <property type="term" value="P:mRNA splicing, via spliceosome"/>
    <property type="evidence" value="ECO:0007669"/>
    <property type="project" value="TreeGrafter"/>
</dbReference>
<evidence type="ECO:0000313" key="3">
    <source>
        <dbReference type="EMBL" id="KAK0530896.1"/>
    </source>
</evidence>
<dbReference type="PANTHER" id="PTHR31809">
    <property type="entry name" value="BUD13 HOMOLOG"/>
    <property type="match status" value="1"/>
</dbReference>
<organism evidence="3 4">
    <name type="scientific">Tilletia horrida</name>
    <dbReference type="NCBI Taxonomy" id="155126"/>
    <lineage>
        <taxon>Eukaryota</taxon>
        <taxon>Fungi</taxon>
        <taxon>Dikarya</taxon>
        <taxon>Basidiomycota</taxon>
        <taxon>Ustilaginomycotina</taxon>
        <taxon>Exobasidiomycetes</taxon>
        <taxon>Tilletiales</taxon>
        <taxon>Tilletiaceae</taxon>
        <taxon>Tilletia</taxon>
    </lineage>
</organism>
<comment type="similarity">
    <text evidence="1">Belongs to the CWC26 family.</text>
</comment>
<dbReference type="GO" id="GO:0005684">
    <property type="term" value="C:U2-type spliceosomal complex"/>
    <property type="evidence" value="ECO:0007669"/>
    <property type="project" value="TreeGrafter"/>
</dbReference>
<evidence type="ECO:0000256" key="2">
    <source>
        <dbReference type="SAM" id="MobiDB-lite"/>
    </source>
</evidence>
<sequence length="317" mass="35304">MPDPALQAYLASKYLSGPKADAILARVGGDEGHKKKKKKRKRDDDSSAAGSGTGLRLVDDDEERRAARNDGDEDDMADAQVVEGPKQSKFSRSAFSQVSGIVQLDREEEDPPAPDELPQIAGGSEELIAAAAASASSRRAPSKSQQQQQPTEEDDLQFQTVYRDASGRKIDLRAEEEARKAAEAEKRRKDEERKTWGMGVKQKQDQARARERLREEATTSFARDANDKRMNDTLRAMERSDDPALSFLTKKRTPASSAPAKPKYKGPAPPPNRFGIAPGYRWDGVDRSTGFERMYFQKINERKRRDASALAYDQDDL</sequence>
<keyword evidence="4" id="KW-1185">Reference proteome</keyword>
<dbReference type="GO" id="GO:0070274">
    <property type="term" value="C:RES complex"/>
    <property type="evidence" value="ECO:0007669"/>
    <property type="project" value="TreeGrafter"/>
</dbReference>
<reference evidence="3" key="1">
    <citation type="journal article" date="2023" name="PhytoFront">
        <title>Draft Genome Resources of Seven Strains of Tilletia horrida, Causal Agent of Kernel Smut of Rice.</title>
        <authorList>
            <person name="Khanal S."/>
            <person name="Antony Babu S."/>
            <person name="Zhou X.G."/>
        </authorList>
    </citation>
    <scope>NUCLEOTIDE SEQUENCE</scope>
    <source>
        <strain evidence="3">TX3</strain>
    </source>
</reference>
<protein>
    <submittedName>
        <fullName evidence="3">Pre-mRNA-splicing factor cwc26</fullName>
    </submittedName>
</protein>
<accession>A0AAN6GAT7</accession>
<gene>
    <name evidence="3" type="primary">CWC26</name>
    <name evidence="3" type="ORF">OC842_003784</name>
</gene>
<dbReference type="InterPro" id="IPR018609">
    <property type="entry name" value="Bud13"/>
</dbReference>
<feature type="compositionally biased region" description="Polar residues" evidence="2">
    <location>
        <begin position="88"/>
        <end position="100"/>
    </location>
</feature>
<dbReference type="AlphaFoldDB" id="A0AAN6GAT7"/>
<dbReference type="PANTHER" id="PTHR31809:SF0">
    <property type="entry name" value="BUD13 HOMOLOG"/>
    <property type="match status" value="1"/>
</dbReference>
<dbReference type="GO" id="GO:0003723">
    <property type="term" value="F:RNA binding"/>
    <property type="evidence" value="ECO:0007669"/>
    <property type="project" value="TreeGrafter"/>
</dbReference>
<evidence type="ECO:0000313" key="4">
    <source>
        <dbReference type="Proteomes" id="UP001176521"/>
    </source>
</evidence>
<feature type="compositionally biased region" description="Low complexity" evidence="2">
    <location>
        <begin position="129"/>
        <end position="150"/>
    </location>
</feature>
<dbReference type="Proteomes" id="UP001176521">
    <property type="component" value="Unassembled WGS sequence"/>
</dbReference>